<evidence type="ECO:0000256" key="5">
    <source>
        <dbReference type="ARBA" id="ARBA00022741"/>
    </source>
</evidence>
<dbReference type="SUPFAM" id="SSF56104">
    <property type="entry name" value="SAICAR synthase-like"/>
    <property type="match status" value="1"/>
</dbReference>
<dbReference type="InterPro" id="IPR027483">
    <property type="entry name" value="PInositol-4-P-4/5-kinase_C_sf"/>
</dbReference>
<evidence type="ECO:0000313" key="14">
    <source>
        <dbReference type="EMBL" id="RCH94552.1"/>
    </source>
</evidence>
<dbReference type="GO" id="GO:0046854">
    <property type="term" value="P:phosphatidylinositol phosphate biosynthetic process"/>
    <property type="evidence" value="ECO:0007669"/>
    <property type="project" value="TreeGrafter"/>
</dbReference>
<comment type="caution">
    <text evidence="14">The sequence shown here is derived from an EMBL/GenBank/DDBJ whole genome shotgun (WGS) entry which is preliminary data.</text>
</comment>
<dbReference type="Pfam" id="PF01504">
    <property type="entry name" value="PIP5K"/>
    <property type="match status" value="1"/>
</dbReference>
<dbReference type="EMBL" id="PJQL01000566">
    <property type="protein sequence ID" value="RCH94552.1"/>
    <property type="molecule type" value="Genomic_DNA"/>
</dbReference>
<evidence type="ECO:0000256" key="3">
    <source>
        <dbReference type="ARBA" id="ARBA00022553"/>
    </source>
</evidence>
<evidence type="ECO:0000256" key="7">
    <source>
        <dbReference type="ARBA" id="ARBA00022840"/>
    </source>
</evidence>
<keyword evidence="4 11" id="KW-0808">Transferase</keyword>
<dbReference type="PANTHER" id="PTHR23086">
    <property type="entry name" value="PHOSPHATIDYLINOSITOL-4-PHOSPHATE 5-KINASE"/>
    <property type="match status" value="1"/>
</dbReference>
<dbReference type="CDD" id="cd17303">
    <property type="entry name" value="PIPKc_PIP5K_yeast_like"/>
    <property type="match status" value="1"/>
</dbReference>
<dbReference type="STRING" id="86630.A0A367JX32"/>
<evidence type="ECO:0000256" key="12">
    <source>
        <dbReference type="SAM" id="MobiDB-lite"/>
    </source>
</evidence>
<dbReference type="InterPro" id="IPR027484">
    <property type="entry name" value="PInositol-4-P-5-kinase_N"/>
</dbReference>
<keyword evidence="7 11" id="KW-0067">ATP-binding</keyword>
<keyword evidence="15" id="KW-1185">Reference proteome</keyword>
<evidence type="ECO:0000256" key="1">
    <source>
        <dbReference type="ARBA" id="ARBA00000444"/>
    </source>
</evidence>
<dbReference type="InterPro" id="IPR023610">
    <property type="entry name" value="PInositol-4/5-P-5/4-kinase"/>
</dbReference>
<evidence type="ECO:0000256" key="8">
    <source>
        <dbReference type="ARBA" id="ARBA00078403"/>
    </source>
</evidence>
<dbReference type="Gene3D" id="3.30.810.10">
    <property type="entry name" value="2-Layer Sandwich"/>
    <property type="match status" value="1"/>
</dbReference>
<dbReference type="Proteomes" id="UP000252139">
    <property type="component" value="Unassembled WGS sequence"/>
</dbReference>
<name>A0A367JX32_RHIAZ</name>
<evidence type="ECO:0000256" key="10">
    <source>
        <dbReference type="ARBA" id="ARBA00082306"/>
    </source>
</evidence>
<evidence type="ECO:0000259" key="13">
    <source>
        <dbReference type="PROSITE" id="PS51455"/>
    </source>
</evidence>
<gene>
    <name evidence="14" type="primary">MSS4_4</name>
    <name evidence="14" type="ORF">CU097_013825</name>
</gene>
<dbReference type="OrthoDB" id="20783at2759"/>
<keyword evidence="5 11" id="KW-0547">Nucleotide-binding</keyword>
<reference evidence="14 15" key="1">
    <citation type="journal article" date="2018" name="G3 (Bethesda)">
        <title>Phylogenetic and Phylogenomic Definition of Rhizopus Species.</title>
        <authorList>
            <person name="Gryganskyi A.P."/>
            <person name="Golan J."/>
            <person name="Dolatabadi S."/>
            <person name="Mondo S."/>
            <person name="Robb S."/>
            <person name="Idnurm A."/>
            <person name="Muszewska A."/>
            <person name="Steczkiewicz K."/>
            <person name="Masonjones S."/>
            <person name="Liao H.L."/>
            <person name="Gajdeczka M.T."/>
            <person name="Anike F."/>
            <person name="Vuek A."/>
            <person name="Anishchenko I.M."/>
            <person name="Voigt K."/>
            <person name="de Hoog G.S."/>
            <person name="Smith M.E."/>
            <person name="Heitman J."/>
            <person name="Vilgalys R."/>
            <person name="Stajich J.E."/>
        </authorList>
    </citation>
    <scope>NUCLEOTIDE SEQUENCE [LARGE SCALE GENOMIC DNA]</scope>
    <source>
        <strain evidence="14 15">CBS 357.93</strain>
    </source>
</reference>
<dbReference type="PROSITE" id="PS51455">
    <property type="entry name" value="PIPK"/>
    <property type="match status" value="1"/>
</dbReference>
<evidence type="ECO:0000256" key="2">
    <source>
        <dbReference type="ARBA" id="ARBA00012172"/>
    </source>
</evidence>
<feature type="domain" description="PIPK" evidence="13">
    <location>
        <begin position="155"/>
        <end position="553"/>
    </location>
</feature>
<evidence type="ECO:0000256" key="4">
    <source>
        <dbReference type="ARBA" id="ARBA00022679"/>
    </source>
</evidence>
<organism evidence="14 15">
    <name type="scientific">Rhizopus azygosporus</name>
    <name type="common">Rhizopus microsporus var. azygosporus</name>
    <dbReference type="NCBI Taxonomy" id="86630"/>
    <lineage>
        <taxon>Eukaryota</taxon>
        <taxon>Fungi</taxon>
        <taxon>Fungi incertae sedis</taxon>
        <taxon>Mucoromycota</taxon>
        <taxon>Mucoromycotina</taxon>
        <taxon>Mucoromycetes</taxon>
        <taxon>Mucorales</taxon>
        <taxon>Mucorineae</taxon>
        <taxon>Rhizopodaceae</taxon>
        <taxon>Rhizopus</taxon>
    </lineage>
</organism>
<keyword evidence="3" id="KW-0597">Phosphoprotein</keyword>
<dbReference type="Gene3D" id="3.30.800.10">
    <property type="entry name" value="Phosphatidylinositol Phosphate Kinase II Beta"/>
    <property type="match status" value="1"/>
</dbReference>
<dbReference type="GO" id="GO:0005524">
    <property type="term" value="F:ATP binding"/>
    <property type="evidence" value="ECO:0007669"/>
    <property type="project" value="UniProtKB-UniRule"/>
</dbReference>
<dbReference type="EC" id="2.7.1.68" evidence="2"/>
<dbReference type="GO" id="GO:0005886">
    <property type="term" value="C:plasma membrane"/>
    <property type="evidence" value="ECO:0007669"/>
    <property type="project" value="TreeGrafter"/>
</dbReference>
<dbReference type="FunFam" id="3.30.800.10:FF:000009">
    <property type="entry name" value="Phosphatidylinositol 4-phosphate 5-kinase its3"/>
    <property type="match status" value="1"/>
</dbReference>
<accession>A0A367JX32</accession>
<comment type="catalytic activity">
    <reaction evidence="1">
        <text>a 1,2-diacyl-sn-glycero-3-phospho-(1D-myo-inositol 4-phosphate) + ATP = a 1,2-diacyl-sn-glycero-3-phospho-(1D-myo-inositol-4,5-bisphosphate) + ADP + H(+)</text>
        <dbReference type="Rhea" id="RHEA:14425"/>
        <dbReference type="ChEBI" id="CHEBI:15378"/>
        <dbReference type="ChEBI" id="CHEBI:30616"/>
        <dbReference type="ChEBI" id="CHEBI:58178"/>
        <dbReference type="ChEBI" id="CHEBI:58456"/>
        <dbReference type="ChEBI" id="CHEBI:456216"/>
        <dbReference type="EC" id="2.7.1.68"/>
    </reaction>
</comment>
<dbReference type="PANTHER" id="PTHR23086:SF8">
    <property type="entry name" value="PHOSPHATIDYLINOSITOL 5-PHOSPHATE 4-KINASE, ISOFORM A"/>
    <property type="match status" value="1"/>
</dbReference>
<dbReference type="AlphaFoldDB" id="A0A367JX32"/>
<dbReference type="GO" id="GO:0016308">
    <property type="term" value="F:1-phosphatidylinositol-4-phosphate 5-kinase activity"/>
    <property type="evidence" value="ECO:0007669"/>
    <property type="project" value="UniProtKB-EC"/>
</dbReference>
<evidence type="ECO:0000256" key="9">
    <source>
        <dbReference type="ARBA" id="ARBA00080374"/>
    </source>
</evidence>
<evidence type="ECO:0000256" key="11">
    <source>
        <dbReference type="PROSITE-ProRule" id="PRU00781"/>
    </source>
</evidence>
<proteinExistence type="predicted"/>
<evidence type="ECO:0000256" key="6">
    <source>
        <dbReference type="ARBA" id="ARBA00022777"/>
    </source>
</evidence>
<protein>
    <recommendedName>
        <fullName evidence="2">1-phosphatidylinositol-4-phosphate 5-kinase</fullName>
        <ecNumber evidence="2">2.7.1.68</ecNumber>
    </recommendedName>
    <alternativeName>
        <fullName evidence="10">1-phosphatidylinositol 4-phosphate kinase</fullName>
    </alternativeName>
    <alternativeName>
        <fullName evidence="8">Diphosphoinositide kinase</fullName>
    </alternativeName>
    <alternativeName>
        <fullName evidence="9">PIP5K</fullName>
    </alternativeName>
</protein>
<keyword evidence="6 11" id="KW-0418">Kinase</keyword>
<feature type="region of interest" description="Disordered" evidence="12">
    <location>
        <begin position="73"/>
        <end position="94"/>
    </location>
</feature>
<dbReference type="SMART" id="SM00330">
    <property type="entry name" value="PIPKc"/>
    <property type="match status" value="1"/>
</dbReference>
<evidence type="ECO:0000313" key="15">
    <source>
        <dbReference type="Proteomes" id="UP000252139"/>
    </source>
</evidence>
<dbReference type="InterPro" id="IPR002498">
    <property type="entry name" value="PInositol-4-P-4/5-kinase_core"/>
</dbReference>
<sequence>MSLVTAHNTENDEIYKIEPHNEIYPTSLSAPLPEGNKRTAYTVDIPIPTPPGSIQDESLQDVLLKRHSTISSSHDEPILSHSPSLNSLTRHHTTGHALKKSARQMMADKERMNLIKRSEEFQKELNARRKAFRRLSRMPQRQDDEDKVLMGTRISEGHRNYVLMYNMLTGIRIAVSRVTAKIDRELTDQDFTAAHKLAFDVIGDELTPGAKYDFKFKDYAPWVFRHLREKFGVDPADYLISLTSKYILSELGSPGKSGSFFYYSKDYRFIIKTIHYTEHKFMRRILKEYYHHICDNPSTLLCRYYGLHRIKLPHGRKIHFVVMSNVFPPNKDIHETYDLKGSTLGRFLPEEEIRKNPYAVMKDLNWEKRERKLQLGPQKRKLFISQLVRDVTLLSQLNIMDYSLLVGIHDMLRGNKDNIRDATLQTFQPHTKSIQRRITQMRRRTSKAQVVRRAIAEANPNKLDASQLPEEAQERRNCVFYSDEGCLQATNEQDQPLPVLYSLGIIDILTPYDLKKKSEHVYKSMTVQDKTAISAVRPTQYGQRFLEFMARAVLEHNEDIPHEYKLKSRSRHFFR</sequence>